<evidence type="ECO:0000313" key="3">
    <source>
        <dbReference type="Proteomes" id="UP001278766"/>
    </source>
</evidence>
<reference evidence="2" key="2">
    <citation type="submission" date="2023-06" db="EMBL/GenBank/DDBJ databases">
        <authorList>
            <consortium name="Lawrence Berkeley National Laboratory"/>
            <person name="Haridas S."/>
            <person name="Hensen N."/>
            <person name="Bonometti L."/>
            <person name="Westerberg I."/>
            <person name="Brannstrom I.O."/>
            <person name="Guillou S."/>
            <person name="Cros-Aarteil S."/>
            <person name="Calhoun S."/>
            <person name="Kuo A."/>
            <person name="Mondo S."/>
            <person name="Pangilinan J."/>
            <person name="Riley R."/>
            <person name="Labutti K."/>
            <person name="Andreopoulos B."/>
            <person name="Lipzen A."/>
            <person name="Chen C."/>
            <person name="Yanf M."/>
            <person name="Daum C."/>
            <person name="Ng V."/>
            <person name="Clum A."/>
            <person name="Steindorff A."/>
            <person name="Ohm R."/>
            <person name="Martin F."/>
            <person name="Silar P."/>
            <person name="Natvig D."/>
            <person name="Lalanne C."/>
            <person name="Gautier V."/>
            <person name="Ament-Velasquez S.L."/>
            <person name="Kruys A."/>
            <person name="Hutchinson M.I."/>
            <person name="Powell A.J."/>
            <person name="Barry K."/>
            <person name="Miller A.N."/>
            <person name="Grigoriev I.V."/>
            <person name="Debuchy R."/>
            <person name="Gladieux P."/>
            <person name="Thoren M.H."/>
            <person name="Johannesson H."/>
        </authorList>
    </citation>
    <scope>NUCLEOTIDE SEQUENCE</scope>
    <source>
        <strain evidence="2">CBS 168.71</strain>
    </source>
</reference>
<feature type="signal peptide" evidence="1">
    <location>
        <begin position="1"/>
        <end position="20"/>
    </location>
</feature>
<accession>A0AAE0HQK0</accession>
<sequence length="87" mass="9326">MKFFAVLASSVLALSSGAYAWTQDANGNWVANNNWYTIRNTRVHEACTIMNDGDTILVNQGCIYWTDGAGGQFHGTCRSSGGTVACS</sequence>
<dbReference type="Proteomes" id="UP001278766">
    <property type="component" value="Unassembled WGS sequence"/>
</dbReference>
<name>A0AAE0HQK0_9PEZI</name>
<evidence type="ECO:0000256" key="1">
    <source>
        <dbReference type="SAM" id="SignalP"/>
    </source>
</evidence>
<dbReference type="RefSeq" id="XP_062664354.1">
    <property type="nucleotide sequence ID" value="XM_062806304.1"/>
</dbReference>
<reference evidence="2" key="1">
    <citation type="journal article" date="2023" name="Mol. Phylogenet. Evol.">
        <title>Genome-scale phylogeny and comparative genomics of the fungal order Sordariales.</title>
        <authorList>
            <person name="Hensen N."/>
            <person name="Bonometti L."/>
            <person name="Westerberg I."/>
            <person name="Brannstrom I.O."/>
            <person name="Guillou S."/>
            <person name="Cros-Aarteil S."/>
            <person name="Calhoun S."/>
            <person name="Haridas S."/>
            <person name="Kuo A."/>
            <person name="Mondo S."/>
            <person name="Pangilinan J."/>
            <person name="Riley R."/>
            <person name="LaButti K."/>
            <person name="Andreopoulos B."/>
            <person name="Lipzen A."/>
            <person name="Chen C."/>
            <person name="Yan M."/>
            <person name="Daum C."/>
            <person name="Ng V."/>
            <person name="Clum A."/>
            <person name="Steindorff A."/>
            <person name="Ohm R.A."/>
            <person name="Martin F."/>
            <person name="Silar P."/>
            <person name="Natvig D.O."/>
            <person name="Lalanne C."/>
            <person name="Gautier V."/>
            <person name="Ament-Velasquez S.L."/>
            <person name="Kruys A."/>
            <person name="Hutchinson M.I."/>
            <person name="Powell A.J."/>
            <person name="Barry K."/>
            <person name="Miller A.N."/>
            <person name="Grigoriev I.V."/>
            <person name="Debuchy R."/>
            <person name="Gladieux P."/>
            <person name="Hiltunen Thoren M."/>
            <person name="Johannesson H."/>
        </authorList>
    </citation>
    <scope>NUCLEOTIDE SEQUENCE</scope>
    <source>
        <strain evidence="2">CBS 168.71</strain>
    </source>
</reference>
<proteinExistence type="predicted"/>
<feature type="chain" id="PRO_5042287489" evidence="1">
    <location>
        <begin position="21"/>
        <end position="87"/>
    </location>
</feature>
<dbReference type="AlphaFoldDB" id="A0AAE0HQK0"/>
<protein>
    <submittedName>
        <fullName evidence="2">Uncharacterized protein</fullName>
    </submittedName>
</protein>
<evidence type="ECO:0000313" key="2">
    <source>
        <dbReference type="EMBL" id="KAK3300840.1"/>
    </source>
</evidence>
<gene>
    <name evidence="2" type="ORF">B0H64DRAFT_437972</name>
</gene>
<comment type="caution">
    <text evidence="2">The sequence shown here is derived from an EMBL/GenBank/DDBJ whole genome shotgun (WGS) entry which is preliminary data.</text>
</comment>
<dbReference type="GeneID" id="87843252"/>
<keyword evidence="1" id="KW-0732">Signal</keyword>
<dbReference type="EMBL" id="JAUEPN010000001">
    <property type="protein sequence ID" value="KAK3300840.1"/>
    <property type="molecule type" value="Genomic_DNA"/>
</dbReference>
<organism evidence="2 3">
    <name type="scientific">Chaetomium fimeti</name>
    <dbReference type="NCBI Taxonomy" id="1854472"/>
    <lineage>
        <taxon>Eukaryota</taxon>
        <taxon>Fungi</taxon>
        <taxon>Dikarya</taxon>
        <taxon>Ascomycota</taxon>
        <taxon>Pezizomycotina</taxon>
        <taxon>Sordariomycetes</taxon>
        <taxon>Sordariomycetidae</taxon>
        <taxon>Sordariales</taxon>
        <taxon>Chaetomiaceae</taxon>
        <taxon>Chaetomium</taxon>
    </lineage>
</organism>
<keyword evidence="3" id="KW-1185">Reference proteome</keyword>